<evidence type="ECO:0000313" key="12">
    <source>
        <dbReference type="EMBL" id="TBX70716.1"/>
    </source>
</evidence>
<dbReference type="RefSeq" id="WP_131475166.1">
    <property type="nucleotide sequence ID" value="NZ_SJPE01000002.1"/>
</dbReference>
<gene>
    <name evidence="12" type="ORF">EZL74_03315</name>
</gene>
<comment type="similarity">
    <text evidence="1">Belongs to the peptidase M43B family.</text>
</comment>
<dbReference type="AlphaFoldDB" id="A0A4Q9Z2W9"/>
<reference evidence="12 13" key="1">
    <citation type="submission" date="2019-02" db="EMBL/GenBank/DDBJ databases">
        <title>Flavobacterium sp. RD-2-33 isolated from forest soil.</title>
        <authorList>
            <person name="Chaudhary D.K."/>
        </authorList>
    </citation>
    <scope>NUCLEOTIDE SEQUENCE [LARGE SCALE GENOMIC DNA]</scope>
    <source>
        <strain evidence="12 13">RD-2-33</strain>
    </source>
</reference>
<evidence type="ECO:0000256" key="2">
    <source>
        <dbReference type="ARBA" id="ARBA00022670"/>
    </source>
</evidence>
<dbReference type="InterPro" id="IPR026444">
    <property type="entry name" value="Secre_tail"/>
</dbReference>
<dbReference type="InterPro" id="IPR024079">
    <property type="entry name" value="MetalloPept_cat_dom_sf"/>
</dbReference>
<accession>A0A4Q9Z2W9</accession>
<dbReference type="GO" id="GO:0046872">
    <property type="term" value="F:metal ion binding"/>
    <property type="evidence" value="ECO:0007669"/>
    <property type="project" value="UniProtKB-KW"/>
</dbReference>
<feature type="chain" id="PRO_5020248643" evidence="9">
    <location>
        <begin position="18"/>
        <end position="420"/>
    </location>
</feature>
<keyword evidence="6" id="KW-0862">Zinc</keyword>
<evidence type="ECO:0000256" key="1">
    <source>
        <dbReference type="ARBA" id="ARBA00008721"/>
    </source>
</evidence>
<keyword evidence="5" id="KW-0378">Hydrolase</keyword>
<feature type="domain" description="Secretion system C-terminal sorting" evidence="11">
    <location>
        <begin position="345"/>
        <end position="419"/>
    </location>
</feature>
<evidence type="ECO:0000256" key="8">
    <source>
        <dbReference type="ARBA" id="ARBA00023157"/>
    </source>
</evidence>
<sequence length="420" mass="45604">MKLKVLFVLLVFQMSFAQHRTCGTPALMQQIMADPQLRQLHLENQAKFEVELQKQTLNKNSNTTNSTNALITIPVAVHFPSAGSASATVKTCLRNFAQTQINILNADYNAANADIVNWANDAPFYPMVTSVGNLNVKFVLATQNHPAGTGIAEGTVAVTFGTDFLSNADSDSTWAGYLNLVCRNINGGILGYSPLGGSPSAGQTVVIDNNAFGSGSGCTGYVPGAPYNLGRTLTHELGHFFNLDHTFNTGTCSSTSCTNQGDKICDTPQVAQESYDCPVAGQVMGCTSGEYALTMNYMDYVNDACMYMFTLGQENRMRAYYNAIASQFKTNVLANTQFVENTFSLYPNPNKGSFTIEFKELTGSYSVEVFDVTGKTVYENNYDQSAGLIQTIDLQNTSTGVYFINVKTESGLITKKLIIQ</sequence>
<comment type="caution">
    <text evidence="12">The sequence shown here is derived from an EMBL/GenBank/DDBJ whole genome shotgun (WGS) entry which is preliminary data.</text>
</comment>
<evidence type="ECO:0000259" key="10">
    <source>
        <dbReference type="Pfam" id="PF05572"/>
    </source>
</evidence>
<dbReference type="GO" id="GO:0006508">
    <property type="term" value="P:proteolysis"/>
    <property type="evidence" value="ECO:0007669"/>
    <property type="project" value="UniProtKB-KW"/>
</dbReference>
<dbReference type="GO" id="GO:0008237">
    <property type="term" value="F:metallopeptidase activity"/>
    <property type="evidence" value="ECO:0007669"/>
    <property type="project" value="UniProtKB-KW"/>
</dbReference>
<dbReference type="EMBL" id="SJPE01000002">
    <property type="protein sequence ID" value="TBX70716.1"/>
    <property type="molecule type" value="Genomic_DNA"/>
</dbReference>
<organism evidence="12 13">
    <name type="scientific">Flavobacterium silvisoli</name>
    <dbReference type="NCBI Taxonomy" id="2529433"/>
    <lineage>
        <taxon>Bacteria</taxon>
        <taxon>Pseudomonadati</taxon>
        <taxon>Bacteroidota</taxon>
        <taxon>Flavobacteriia</taxon>
        <taxon>Flavobacteriales</taxon>
        <taxon>Flavobacteriaceae</taxon>
        <taxon>Flavobacterium</taxon>
    </lineage>
</organism>
<dbReference type="Proteomes" id="UP000293300">
    <property type="component" value="Unassembled WGS sequence"/>
</dbReference>
<dbReference type="OrthoDB" id="9792152at2"/>
<dbReference type="SUPFAM" id="SSF55486">
    <property type="entry name" value="Metalloproteases ('zincins'), catalytic domain"/>
    <property type="match status" value="1"/>
</dbReference>
<evidence type="ECO:0000256" key="9">
    <source>
        <dbReference type="SAM" id="SignalP"/>
    </source>
</evidence>
<evidence type="ECO:0000256" key="7">
    <source>
        <dbReference type="ARBA" id="ARBA00023049"/>
    </source>
</evidence>
<keyword evidence="4 9" id="KW-0732">Signal</keyword>
<feature type="signal peptide" evidence="9">
    <location>
        <begin position="1"/>
        <end position="17"/>
    </location>
</feature>
<keyword evidence="2" id="KW-0645">Protease</keyword>
<dbReference type="Pfam" id="PF05572">
    <property type="entry name" value="Peptidase_M43"/>
    <property type="match status" value="1"/>
</dbReference>
<protein>
    <submittedName>
        <fullName evidence="12">T9SS type A sorting domain-containing protein</fullName>
    </submittedName>
</protein>
<dbReference type="PANTHER" id="PTHR47466">
    <property type="match status" value="1"/>
</dbReference>
<keyword evidence="13" id="KW-1185">Reference proteome</keyword>
<dbReference type="InterPro" id="IPR008754">
    <property type="entry name" value="Peptidase_M43"/>
</dbReference>
<dbReference type="Gene3D" id="3.40.390.10">
    <property type="entry name" value="Collagenase (Catalytic Domain)"/>
    <property type="match status" value="1"/>
</dbReference>
<keyword evidence="7" id="KW-0482">Metalloprotease</keyword>
<evidence type="ECO:0000256" key="4">
    <source>
        <dbReference type="ARBA" id="ARBA00022729"/>
    </source>
</evidence>
<evidence type="ECO:0000256" key="3">
    <source>
        <dbReference type="ARBA" id="ARBA00022723"/>
    </source>
</evidence>
<keyword evidence="8" id="KW-1015">Disulfide bond</keyword>
<evidence type="ECO:0000256" key="6">
    <source>
        <dbReference type="ARBA" id="ARBA00022833"/>
    </source>
</evidence>
<name>A0A4Q9Z2W9_9FLAO</name>
<dbReference type="Pfam" id="PF18962">
    <property type="entry name" value="Por_Secre_tail"/>
    <property type="match status" value="1"/>
</dbReference>
<keyword evidence="3" id="KW-0479">Metal-binding</keyword>
<dbReference type="Gene3D" id="2.60.40.3080">
    <property type="match status" value="1"/>
</dbReference>
<evidence type="ECO:0000313" key="13">
    <source>
        <dbReference type="Proteomes" id="UP000293300"/>
    </source>
</evidence>
<dbReference type="PANTHER" id="PTHR47466:SF1">
    <property type="entry name" value="METALLOPROTEASE MEP1 (AFU_ORTHOLOGUE AFUA_1G07730)-RELATED"/>
    <property type="match status" value="1"/>
</dbReference>
<evidence type="ECO:0000259" key="11">
    <source>
        <dbReference type="Pfam" id="PF18962"/>
    </source>
</evidence>
<proteinExistence type="inferred from homology"/>
<feature type="domain" description="Peptidase M43 pregnancy-associated plasma-A" evidence="10">
    <location>
        <begin position="229"/>
        <end position="319"/>
    </location>
</feature>
<dbReference type="NCBIfam" id="TIGR04183">
    <property type="entry name" value="Por_Secre_tail"/>
    <property type="match status" value="1"/>
</dbReference>
<evidence type="ECO:0000256" key="5">
    <source>
        <dbReference type="ARBA" id="ARBA00022801"/>
    </source>
</evidence>